<organism evidence="1">
    <name type="scientific">Haptolina ericina</name>
    <dbReference type="NCBI Taxonomy" id="156174"/>
    <lineage>
        <taxon>Eukaryota</taxon>
        <taxon>Haptista</taxon>
        <taxon>Haptophyta</taxon>
        <taxon>Prymnesiophyceae</taxon>
        <taxon>Prymnesiales</taxon>
        <taxon>Prymnesiaceae</taxon>
        <taxon>Haptolina</taxon>
    </lineage>
</organism>
<gene>
    <name evidence="1" type="ORF">HERI1096_LOCUS2170</name>
</gene>
<dbReference type="EMBL" id="HBHX01003907">
    <property type="protein sequence ID" value="CAE0100553.1"/>
    <property type="molecule type" value="Transcribed_RNA"/>
</dbReference>
<accession>A0A7S3ADN6</accession>
<evidence type="ECO:0000313" key="1">
    <source>
        <dbReference type="EMBL" id="CAE0100553.1"/>
    </source>
</evidence>
<sequence length="97" mass="10702">MAFSDSHDTTGFSEDHDVKRPRWNPAAVFDLFQKKGASSDEFQSSPVLPGAPPAFGVSKSTTCTACNVEFSSHSTIFMAHDAPYCSERCRMHGVMRR</sequence>
<dbReference type="AlphaFoldDB" id="A0A7S3ADN6"/>
<name>A0A7S3ADN6_9EUKA</name>
<protein>
    <submittedName>
        <fullName evidence="1">Uncharacterized protein</fullName>
    </submittedName>
</protein>
<reference evidence="1" key="1">
    <citation type="submission" date="2021-01" db="EMBL/GenBank/DDBJ databases">
        <authorList>
            <person name="Corre E."/>
            <person name="Pelletier E."/>
            <person name="Niang G."/>
            <person name="Scheremetjew M."/>
            <person name="Finn R."/>
            <person name="Kale V."/>
            <person name="Holt S."/>
            <person name="Cochrane G."/>
            <person name="Meng A."/>
            <person name="Brown T."/>
            <person name="Cohen L."/>
        </authorList>
    </citation>
    <scope>NUCLEOTIDE SEQUENCE</scope>
    <source>
        <strain evidence="1">CCMP281</strain>
    </source>
</reference>
<proteinExistence type="predicted"/>